<protein>
    <submittedName>
        <fullName evidence="2">Uncharacterized protein</fullName>
    </submittedName>
</protein>
<accession>A0A1R3IU54</accession>
<sequence>MTYFHCAGSCLSSNYKLVSHYSDAVCDCGTRMRNWTTLVTRKDSDAEVGVFVKGLARLMVSDDLQVVPSSTAASFSILSKLGIIDGTATEERSFDIGVNEGISKKPKLEAASKNQNGKIVVRLMISKSKQMENKEMLISPKLAPGFSYENQLLGIEEYKPAYYCCKKSKSNSMLLVSDKTLLPSDSSKTVSPVTFLDPKSHDSHHKDKKSGRGFMRGPAQFTITDDLTVTAISSISGLTVLSNLKVPFGDIEERTVHMWVKMR</sequence>
<gene>
    <name evidence="2" type="ORF">CCACVL1_09824</name>
</gene>
<organism evidence="2 3">
    <name type="scientific">Corchorus capsularis</name>
    <name type="common">Jute</name>
    <dbReference type="NCBI Taxonomy" id="210143"/>
    <lineage>
        <taxon>Eukaryota</taxon>
        <taxon>Viridiplantae</taxon>
        <taxon>Streptophyta</taxon>
        <taxon>Embryophyta</taxon>
        <taxon>Tracheophyta</taxon>
        <taxon>Spermatophyta</taxon>
        <taxon>Magnoliopsida</taxon>
        <taxon>eudicotyledons</taxon>
        <taxon>Gunneridae</taxon>
        <taxon>Pentapetalae</taxon>
        <taxon>rosids</taxon>
        <taxon>malvids</taxon>
        <taxon>Malvales</taxon>
        <taxon>Malvaceae</taxon>
        <taxon>Grewioideae</taxon>
        <taxon>Apeibeae</taxon>
        <taxon>Corchorus</taxon>
    </lineage>
</organism>
<dbReference type="InterPro" id="IPR007750">
    <property type="entry name" value="DUF674"/>
</dbReference>
<dbReference type="AlphaFoldDB" id="A0A1R3IU54"/>
<evidence type="ECO:0000313" key="3">
    <source>
        <dbReference type="Proteomes" id="UP000188268"/>
    </source>
</evidence>
<name>A0A1R3IU54_COCAP</name>
<dbReference type="Proteomes" id="UP000188268">
    <property type="component" value="Unassembled WGS sequence"/>
</dbReference>
<keyword evidence="3" id="KW-1185">Reference proteome</keyword>
<dbReference type="OrthoDB" id="1277335at2759"/>
<dbReference type="EMBL" id="AWWV01009517">
    <property type="protein sequence ID" value="OMO86060.1"/>
    <property type="molecule type" value="Genomic_DNA"/>
</dbReference>
<reference evidence="2 3" key="1">
    <citation type="submission" date="2013-09" db="EMBL/GenBank/DDBJ databases">
        <title>Corchorus capsularis genome sequencing.</title>
        <authorList>
            <person name="Alam M."/>
            <person name="Haque M.S."/>
            <person name="Islam M.S."/>
            <person name="Emdad E.M."/>
            <person name="Islam M.M."/>
            <person name="Ahmed B."/>
            <person name="Halim A."/>
            <person name="Hossen Q.M.M."/>
            <person name="Hossain M.Z."/>
            <person name="Ahmed R."/>
            <person name="Khan M.M."/>
            <person name="Islam R."/>
            <person name="Rashid M.M."/>
            <person name="Khan S.A."/>
            <person name="Rahman M.S."/>
            <person name="Alam M."/>
        </authorList>
    </citation>
    <scope>NUCLEOTIDE SEQUENCE [LARGE SCALE GENOMIC DNA]</scope>
    <source>
        <strain evidence="3">cv. CVL-1</strain>
        <tissue evidence="2">Whole seedling</tissue>
    </source>
</reference>
<comment type="caution">
    <text evidence="2">The sequence shown here is derived from an EMBL/GenBank/DDBJ whole genome shotgun (WGS) entry which is preliminary data.</text>
</comment>
<evidence type="ECO:0000256" key="1">
    <source>
        <dbReference type="SAM" id="MobiDB-lite"/>
    </source>
</evidence>
<dbReference type="Pfam" id="PF05056">
    <property type="entry name" value="DUF674"/>
    <property type="match status" value="2"/>
</dbReference>
<dbReference type="PANTHER" id="PTHR33103">
    <property type="entry name" value="OS01G0153900 PROTEIN"/>
    <property type="match status" value="1"/>
</dbReference>
<dbReference type="OMA" id="INIGMAE"/>
<dbReference type="Gramene" id="OMO86060">
    <property type="protein sequence ID" value="OMO86060"/>
    <property type="gene ID" value="CCACVL1_09824"/>
</dbReference>
<evidence type="ECO:0000313" key="2">
    <source>
        <dbReference type="EMBL" id="OMO86060.1"/>
    </source>
</evidence>
<dbReference type="PANTHER" id="PTHR33103:SF27">
    <property type="entry name" value="OS04G0594700 PROTEIN"/>
    <property type="match status" value="1"/>
</dbReference>
<proteinExistence type="predicted"/>
<feature type="region of interest" description="Disordered" evidence="1">
    <location>
        <begin position="192"/>
        <end position="215"/>
    </location>
</feature>